<dbReference type="OrthoDB" id="9814432at2"/>
<dbReference type="Proteomes" id="UP000035050">
    <property type="component" value="Chromosome"/>
</dbReference>
<gene>
    <name evidence="2" type="ORF">MB84_31260</name>
</gene>
<dbReference type="AlphaFoldDB" id="A0A192B1C7"/>
<feature type="compositionally biased region" description="Basic and acidic residues" evidence="1">
    <location>
        <begin position="24"/>
        <end position="37"/>
    </location>
</feature>
<dbReference type="RefSeq" id="WP_052652672.1">
    <property type="nucleotide sequence ID" value="NZ_CP011253.3"/>
</dbReference>
<evidence type="ECO:0000313" key="3">
    <source>
        <dbReference type="Proteomes" id="UP000035050"/>
    </source>
</evidence>
<sequence length="98" mass="11219">MRNILLLLLLLIAGTWWMRHNERKRNSEGPQRNERMRTPQGNGGRTTAQQTLPPAERMVRCSECDTYLPESESLSGAGGKHFCSTAHRDAYLAREHRV</sequence>
<proteinExistence type="predicted"/>
<dbReference type="KEGG" id="pox:MB84_31260"/>
<keyword evidence="3" id="KW-1185">Reference proteome</keyword>
<feature type="region of interest" description="Disordered" evidence="1">
    <location>
        <begin position="21"/>
        <end position="56"/>
    </location>
</feature>
<organism evidence="2 3">
    <name type="scientific">Pandoraea oxalativorans</name>
    <dbReference type="NCBI Taxonomy" id="573737"/>
    <lineage>
        <taxon>Bacteria</taxon>
        <taxon>Pseudomonadati</taxon>
        <taxon>Pseudomonadota</taxon>
        <taxon>Betaproteobacteria</taxon>
        <taxon>Burkholderiales</taxon>
        <taxon>Burkholderiaceae</taxon>
        <taxon>Pandoraea</taxon>
    </lineage>
</organism>
<dbReference type="InterPro" id="IPR049708">
    <property type="entry name" value="PP0621-like"/>
</dbReference>
<name>A0A192B1C7_9BURK</name>
<evidence type="ECO:0008006" key="4">
    <source>
        <dbReference type="Google" id="ProtNLM"/>
    </source>
</evidence>
<evidence type="ECO:0000313" key="2">
    <source>
        <dbReference type="EMBL" id="ANJ87216.1"/>
    </source>
</evidence>
<accession>A0A192B1C7</accession>
<protein>
    <recommendedName>
        <fullName evidence="4">Deaminase</fullName>
    </recommendedName>
</protein>
<reference evidence="2" key="1">
    <citation type="submission" date="2016-06" db="EMBL/GenBank/DDBJ databases">
        <title>Pandoraea oxalativorans DSM 23570 Genome Sequencing.</title>
        <authorList>
            <person name="Ee R."/>
            <person name="Lim Y.-L."/>
            <person name="Yong D."/>
            <person name="Yin W.-F."/>
            <person name="Chan K.-G."/>
        </authorList>
    </citation>
    <scope>NUCLEOTIDE SEQUENCE</scope>
    <source>
        <strain evidence="2">DSM 23570</strain>
    </source>
</reference>
<dbReference type="EMBL" id="CP011253">
    <property type="protein sequence ID" value="ANJ87216.1"/>
    <property type="molecule type" value="Genomic_DNA"/>
</dbReference>
<dbReference type="NCBIfam" id="NF041023">
    <property type="entry name" value="PP0621_fam"/>
    <property type="match status" value="1"/>
</dbReference>
<evidence type="ECO:0000256" key="1">
    <source>
        <dbReference type="SAM" id="MobiDB-lite"/>
    </source>
</evidence>